<sequence length="297" mass="30245">MPRRLLTAAAALIGLMAAPEFAFAQKGQNPAESRPAVMPFGSVGADGAAAIGAGLRLFPAAAGSPMAPANPAPAPASVPVAPSGAAGPAVKPVAAAARPAQPNLPTTKPAAAGAPAGAPAVLRSPTAFAPDPSITARVRQQVLATALPTSPDPDALRATVNSGRPWQEFDQLLTQHGYDPRDLADVVAAFYLIAWEVATGGDALAQPAGIAAVRGQARQMLATNQAMARLSEAERQATAETLAFHAMAIAARNQDLHNAGGGPQVAAYRTEVANAVAQWQGIDLRRFALMPSGFQER</sequence>
<feature type="signal peptide" evidence="1">
    <location>
        <begin position="1"/>
        <end position="24"/>
    </location>
</feature>
<dbReference type="InterPro" id="IPR046505">
    <property type="entry name" value="DUF6683"/>
</dbReference>
<reference evidence="2 3" key="1">
    <citation type="submission" date="2021-07" db="EMBL/GenBank/DDBJ databases">
        <authorList>
            <person name="So Y."/>
        </authorList>
    </citation>
    <scope>NUCLEOTIDE SEQUENCE [LARGE SCALE GENOMIC DNA]</scope>
    <source>
        <strain evidence="2 3">HJA6</strain>
    </source>
</reference>
<keyword evidence="1" id="KW-0732">Signal</keyword>
<feature type="chain" id="PRO_5046465515" evidence="1">
    <location>
        <begin position="25"/>
        <end position="297"/>
    </location>
</feature>
<evidence type="ECO:0000256" key="1">
    <source>
        <dbReference type="SAM" id="SignalP"/>
    </source>
</evidence>
<dbReference type="RefSeq" id="WP_219766298.1">
    <property type="nucleotide sequence ID" value="NZ_JAHYBZ010000012.1"/>
</dbReference>
<dbReference type="Proteomes" id="UP001196565">
    <property type="component" value="Unassembled WGS sequence"/>
</dbReference>
<name>A0ABS7AHK9_9PROT</name>
<comment type="caution">
    <text evidence="2">The sequence shown here is derived from an EMBL/GenBank/DDBJ whole genome shotgun (WGS) entry which is preliminary data.</text>
</comment>
<evidence type="ECO:0000313" key="3">
    <source>
        <dbReference type="Proteomes" id="UP001196565"/>
    </source>
</evidence>
<proteinExistence type="predicted"/>
<organism evidence="2 3">
    <name type="scientific">Roseomonas alba</name>
    <dbReference type="NCBI Taxonomy" id="2846776"/>
    <lineage>
        <taxon>Bacteria</taxon>
        <taxon>Pseudomonadati</taxon>
        <taxon>Pseudomonadota</taxon>
        <taxon>Alphaproteobacteria</taxon>
        <taxon>Acetobacterales</taxon>
        <taxon>Roseomonadaceae</taxon>
        <taxon>Roseomonas</taxon>
    </lineage>
</organism>
<accession>A0ABS7AHK9</accession>
<evidence type="ECO:0000313" key="2">
    <source>
        <dbReference type="EMBL" id="MBW6401550.1"/>
    </source>
</evidence>
<keyword evidence="3" id="KW-1185">Reference proteome</keyword>
<protein>
    <submittedName>
        <fullName evidence="2">Uncharacterized protein</fullName>
    </submittedName>
</protein>
<gene>
    <name evidence="2" type="ORF">KPL78_27110</name>
</gene>
<dbReference type="EMBL" id="JAHYBZ010000012">
    <property type="protein sequence ID" value="MBW6401550.1"/>
    <property type="molecule type" value="Genomic_DNA"/>
</dbReference>
<dbReference type="Pfam" id="PF20388">
    <property type="entry name" value="DUF6683"/>
    <property type="match status" value="1"/>
</dbReference>